<dbReference type="SUPFAM" id="SSF56112">
    <property type="entry name" value="Protein kinase-like (PK-like)"/>
    <property type="match status" value="1"/>
</dbReference>
<feature type="domain" description="Aminoglycoside phosphotransferase" evidence="3">
    <location>
        <begin position="26"/>
        <end position="265"/>
    </location>
</feature>
<feature type="transmembrane region" description="Helical" evidence="2">
    <location>
        <begin position="275"/>
        <end position="292"/>
    </location>
</feature>
<comment type="caution">
    <text evidence="4">The sequence shown here is derived from an EMBL/GenBank/DDBJ whole genome shotgun (WGS) entry which is preliminary data.</text>
</comment>
<accession>A0ABW3PTH2</accession>
<evidence type="ECO:0000256" key="1">
    <source>
        <dbReference type="ARBA" id="ARBA00038240"/>
    </source>
</evidence>
<dbReference type="PANTHER" id="PTHR21064">
    <property type="entry name" value="AMINOGLYCOSIDE PHOSPHOTRANSFERASE DOMAIN-CONTAINING PROTEIN-RELATED"/>
    <property type="match status" value="1"/>
</dbReference>
<evidence type="ECO:0000256" key="2">
    <source>
        <dbReference type="SAM" id="Phobius"/>
    </source>
</evidence>
<name>A0ABW3PTH2_9BACL</name>
<keyword evidence="2" id="KW-0472">Membrane</keyword>
<dbReference type="Gene3D" id="3.90.1200.10">
    <property type="match status" value="1"/>
</dbReference>
<dbReference type="Proteomes" id="UP001597169">
    <property type="component" value="Unassembled WGS sequence"/>
</dbReference>
<proteinExistence type="inferred from homology"/>
<keyword evidence="2" id="KW-0812">Transmembrane</keyword>
<protein>
    <submittedName>
        <fullName evidence="4">Phosphotransferase enzyme family protein</fullName>
    </submittedName>
</protein>
<evidence type="ECO:0000313" key="5">
    <source>
        <dbReference type="Proteomes" id="UP001597169"/>
    </source>
</evidence>
<sequence length="322" mass="37001">MTNEQIKHLLNAYEMDRPEPTFLRHNENRTYRVQDSDGNRYLLRIHEPFVQEMKGLQHTEAGILAELDMLEQWGHWSQDEVQMPVRNKSGQLVTTLEIDGHRQNASLLTWMEGRDLSKEDTQDAEVAKKLGTHLSELHSFFRKYNPSGMESRPSQGKVYNERMAQVIYSGISQGLFKPADAAIIEDTLRLVNSRLSDEGGNDGPDLIHGDICLGNVILTVNGDVRFIDFGFYGKGYAQIDTAMNAMMLPAKRRDAFLEAYYGGRCSENELLQLEGFMLAAIIGFYVFQYGNVKMHDWMRERMPILCAERCQPFLQGERIFYQ</sequence>
<gene>
    <name evidence="4" type="ORF">ACFQ3J_06365</name>
</gene>
<reference evidence="5" key="1">
    <citation type="journal article" date="2019" name="Int. J. Syst. Evol. Microbiol.">
        <title>The Global Catalogue of Microorganisms (GCM) 10K type strain sequencing project: providing services to taxonomists for standard genome sequencing and annotation.</title>
        <authorList>
            <consortium name="The Broad Institute Genomics Platform"/>
            <consortium name="The Broad Institute Genome Sequencing Center for Infectious Disease"/>
            <person name="Wu L."/>
            <person name="Ma J."/>
        </authorList>
    </citation>
    <scope>NUCLEOTIDE SEQUENCE [LARGE SCALE GENOMIC DNA]</scope>
    <source>
        <strain evidence="5">CCUG 53519</strain>
    </source>
</reference>
<evidence type="ECO:0000259" key="3">
    <source>
        <dbReference type="Pfam" id="PF01636"/>
    </source>
</evidence>
<dbReference type="PANTHER" id="PTHR21064:SF6">
    <property type="entry name" value="AMINOGLYCOSIDE PHOSPHOTRANSFERASE DOMAIN-CONTAINING PROTEIN"/>
    <property type="match status" value="1"/>
</dbReference>
<dbReference type="Pfam" id="PF01636">
    <property type="entry name" value="APH"/>
    <property type="match status" value="1"/>
</dbReference>
<keyword evidence="5" id="KW-1185">Reference proteome</keyword>
<keyword evidence="2" id="KW-1133">Transmembrane helix</keyword>
<evidence type="ECO:0000313" key="4">
    <source>
        <dbReference type="EMBL" id="MFD1127796.1"/>
    </source>
</evidence>
<dbReference type="InterPro" id="IPR011009">
    <property type="entry name" value="Kinase-like_dom_sf"/>
</dbReference>
<dbReference type="RefSeq" id="WP_091156720.1">
    <property type="nucleotide sequence ID" value="NZ_JBHTKX010000001.1"/>
</dbReference>
<organism evidence="4 5">
    <name type="scientific">Paenibacillus provencensis</name>
    <dbReference type="NCBI Taxonomy" id="441151"/>
    <lineage>
        <taxon>Bacteria</taxon>
        <taxon>Bacillati</taxon>
        <taxon>Bacillota</taxon>
        <taxon>Bacilli</taxon>
        <taxon>Bacillales</taxon>
        <taxon>Paenibacillaceae</taxon>
        <taxon>Paenibacillus</taxon>
    </lineage>
</organism>
<dbReference type="EMBL" id="JBHTKX010000001">
    <property type="protein sequence ID" value="MFD1127796.1"/>
    <property type="molecule type" value="Genomic_DNA"/>
</dbReference>
<dbReference type="InterPro" id="IPR050249">
    <property type="entry name" value="Pseudomonas-type_ThrB"/>
</dbReference>
<dbReference type="InterPro" id="IPR002575">
    <property type="entry name" value="Aminoglycoside_PTrfase"/>
</dbReference>
<comment type="similarity">
    <text evidence="1">Belongs to the pseudomonas-type ThrB family.</text>
</comment>